<accession>A0A9N8WQX6</accession>
<evidence type="ECO:0000256" key="5">
    <source>
        <dbReference type="ARBA" id="ARBA00022792"/>
    </source>
</evidence>
<evidence type="ECO:0000256" key="8">
    <source>
        <dbReference type="ARBA" id="ARBA00023136"/>
    </source>
</evidence>
<dbReference type="PANTHER" id="PTHR14154">
    <property type="entry name" value="UPF0041 BRAIN PROTEIN 44-RELATED"/>
    <property type="match status" value="1"/>
</dbReference>
<name>A0A9N8WQX6_9GLOM</name>
<comment type="caution">
    <text evidence="10">The sequence shown here is derived from an EMBL/GenBank/DDBJ whole genome shotgun (WGS) entry which is preliminary data.</text>
</comment>
<evidence type="ECO:0000256" key="4">
    <source>
        <dbReference type="ARBA" id="ARBA00022692"/>
    </source>
</evidence>
<keyword evidence="8" id="KW-0472">Membrane</keyword>
<keyword evidence="4" id="KW-0812">Transmembrane</keyword>
<keyword evidence="5 9" id="KW-0999">Mitochondrion inner membrane</keyword>
<comment type="similarity">
    <text evidence="2 9">Belongs to the mitochondrial pyruvate carrier (MPC) (TC 2.A.105) family.</text>
</comment>
<keyword evidence="11" id="KW-1185">Reference proteome</keyword>
<dbReference type="OrthoDB" id="869189at2759"/>
<evidence type="ECO:0000256" key="6">
    <source>
        <dbReference type="ARBA" id="ARBA00022989"/>
    </source>
</evidence>
<sequence>MSAATTTTLSTRFQVSSRRYSLLVLRIKLFFSIAIKGPKTIHFWGPIMKWGLVIAGLGDLKRPAEKLSVSQQVGLIWSRWSTQIVPINYPLLSVNAFVAGTGIVQLYRIWE</sequence>
<reference evidence="10" key="1">
    <citation type="submission" date="2021-06" db="EMBL/GenBank/DDBJ databases">
        <authorList>
            <person name="Kallberg Y."/>
            <person name="Tangrot J."/>
            <person name="Rosling A."/>
        </authorList>
    </citation>
    <scope>NUCLEOTIDE SEQUENCE</scope>
    <source>
        <strain evidence="10">MT106</strain>
    </source>
</reference>
<dbReference type="InterPro" id="IPR005336">
    <property type="entry name" value="MPC"/>
</dbReference>
<evidence type="ECO:0000256" key="2">
    <source>
        <dbReference type="ARBA" id="ARBA00006416"/>
    </source>
</evidence>
<dbReference type="Proteomes" id="UP000789831">
    <property type="component" value="Unassembled WGS sequence"/>
</dbReference>
<evidence type="ECO:0000313" key="10">
    <source>
        <dbReference type="EMBL" id="CAG8493532.1"/>
    </source>
</evidence>
<evidence type="ECO:0000256" key="3">
    <source>
        <dbReference type="ARBA" id="ARBA00022448"/>
    </source>
</evidence>
<evidence type="ECO:0000256" key="1">
    <source>
        <dbReference type="ARBA" id="ARBA00004448"/>
    </source>
</evidence>
<evidence type="ECO:0000256" key="9">
    <source>
        <dbReference type="RuleBase" id="RU363100"/>
    </source>
</evidence>
<keyword evidence="3 9" id="KW-0813">Transport</keyword>
<keyword evidence="6" id="KW-1133">Transmembrane helix</keyword>
<proteinExistence type="inferred from homology"/>
<comment type="function">
    <text evidence="9">Mediates the uptake of pyruvate into mitochondria.</text>
</comment>
<organism evidence="10 11">
    <name type="scientific">Ambispora gerdemannii</name>
    <dbReference type="NCBI Taxonomy" id="144530"/>
    <lineage>
        <taxon>Eukaryota</taxon>
        <taxon>Fungi</taxon>
        <taxon>Fungi incertae sedis</taxon>
        <taxon>Mucoromycota</taxon>
        <taxon>Glomeromycotina</taxon>
        <taxon>Glomeromycetes</taxon>
        <taxon>Archaeosporales</taxon>
        <taxon>Ambisporaceae</taxon>
        <taxon>Ambispora</taxon>
    </lineage>
</organism>
<keyword evidence="7 9" id="KW-0496">Mitochondrion</keyword>
<protein>
    <recommendedName>
        <fullName evidence="9">Mitochondrial pyruvate carrier</fullName>
    </recommendedName>
</protein>
<dbReference type="AlphaFoldDB" id="A0A9N8WQX6"/>
<gene>
    <name evidence="10" type="ORF">AGERDE_LOCUS3878</name>
</gene>
<comment type="subcellular location">
    <subcellularLocation>
        <location evidence="1 9">Mitochondrion inner membrane</location>
        <topology evidence="1 9">Multi-pass membrane protein</topology>
    </subcellularLocation>
</comment>
<dbReference type="GO" id="GO:0005743">
    <property type="term" value="C:mitochondrial inner membrane"/>
    <property type="evidence" value="ECO:0007669"/>
    <property type="project" value="UniProtKB-SubCell"/>
</dbReference>
<dbReference type="Pfam" id="PF03650">
    <property type="entry name" value="MPC"/>
    <property type="match status" value="1"/>
</dbReference>
<evidence type="ECO:0000313" key="11">
    <source>
        <dbReference type="Proteomes" id="UP000789831"/>
    </source>
</evidence>
<dbReference type="GO" id="GO:0006850">
    <property type="term" value="P:pyruvate import into mitochondria"/>
    <property type="evidence" value="ECO:0007669"/>
    <property type="project" value="InterPro"/>
</dbReference>
<dbReference type="EMBL" id="CAJVPL010000409">
    <property type="protein sequence ID" value="CAG8493532.1"/>
    <property type="molecule type" value="Genomic_DNA"/>
</dbReference>
<evidence type="ECO:0000256" key="7">
    <source>
        <dbReference type="ARBA" id="ARBA00023128"/>
    </source>
</evidence>